<dbReference type="PANTHER" id="PTHR45869:SF7">
    <property type="entry name" value="C-REACTIVE PROTEIN"/>
    <property type="match status" value="1"/>
</dbReference>
<dbReference type="Ensembl" id="ENSAPOT00000012373.1">
    <property type="protein sequence ID" value="ENSAPOP00000022997.1"/>
    <property type="gene ID" value="ENSAPOG00000004512.1"/>
</dbReference>
<organism evidence="11 12">
    <name type="scientific">Acanthochromis polyacanthus</name>
    <name type="common">spiny chromis</name>
    <dbReference type="NCBI Taxonomy" id="80966"/>
    <lineage>
        <taxon>Eukaryota</taxon>
        <taxon>Metazoa</taxon>
        <taxon>Chordata</taxon>
        <taxon>Craniata</taxon>
        <taxon>Vertebrata</taxon>
        <taxon>Euteleostomi</taxon>
        <taxon>Actinopterygii</taxon>
        <taxon>Neopterygii</taxon>
        <taxon>Teleostei</taxon>
        <taxon>Neoteleostei</taxon>
        <taxon>Acanthomorphata</taxon>
        <taxon>Ovalentaria</taxon>
        <taxon>Pomacentridae</taxon>
        <taxon>Acanthochromis</taxon>
    </lineage>
</organism>
<evidence type="ECO:0000256" key="9">
    <source>
        <dbReference type="PROSITE-ProRule" id="PRU01172"/>
    </source>
</evidence>
<sequence>MGVWYYTFLNRKEEMDKGRKHRHTGRNGEGIKYTKLTTLLSRTQNLDTGVKMKLFFVLVMLWGCAASLEDLTGKMLTFPVESNTNHVKLNSSKEDFSAVTVCHRTFTDLNRDHVLFSMALPSSYNAYLLFWDHTNKEIETHVREAKAEFRGFDYKPNMWHSICTTWDSKTGLVQMWFDGLPSIKKYVSSGSNIRGRPIIILGQEQDGYGGGFHDKQSFVGMVSDVHMWDYVLSHCEIQRYLNELNFTPGNVLNWAAMDFQQIGRVVKEEKFMSCH</sequence>
<accession>A0A3Q1G5L9</accession>
<protein>
    <submittedName>
        <fullName evidence="11">Serum amyloid P-component-like</fullName>
    </submittedName>
</protein>
<dbReference type="Pfam" id="PF00354">
    <property type="entry name" value="Pentaxin"/>
    <property type="match status" value="1"/>
</dbReference>
<evidence type="ECO:0000259" key="10">
    <source>
        <dbReference type="PROSITE" id="PS51828"/>
    </source>
</evidence>
<dbReference type="STRING" id="80966.ENSAPOP00000022997"/>
<dbReference type="SUPFAM" id="SSF49899">
    <property type="entry name" value="Concanavalin A-like lectins/glucanases"/>
    <property type="match status" value="1"/>
</dbReference>
<comment type="similarity">
    <text evidence="8">Belongs to the pentraxin family.</text>
</comment>
<reference evidence="11" key="2">
    <citation type="submission" date="2025-09" db="UniProtKB">
        <authorList>
            <consortium name="Ensembl"/>
        </authorList>
    </citation>
    <scope>IDENTIFICATION</scope>
</reference>
<keyword evidence="3" id="KW-0964">Secreted</keyword>
<keyword evidence="5" id="KW-0732">Signal</keyword>
<comment type="cofactor">
    <cofactor evidence="1">
        <name>Ca(2+)</name>
        <dbReference type="ChEBI" id="CHEBI:29108"/>
    </cofactor>
</comment>
<keyword evidence="4" id="KW-0479">Metal-binding</keyword>
<evidence type="ECO:0000313" key="11">
    <source>
        <dbReference type="Ensembl" id="ENSAPOP00000022997.1"/>
    </source>
</evidence>
<evidence type="ECO:0000256" key="4">
    <source>
        <dbReference type="ARBA" id="ARBA00022723"/>
    </source>
</evidence>
<keyword evidence="7" id="KW-1015">Disulfide bond</keyword>
<comment type="subcellular location">
    <subcellularLocation>
        <location evidence="2">Secreted</location>
    </subcellularLocation>
</comment>
<evidence type="ECO:0000256" key="6">
    <source>
        <dbReference type="ARBA" id="ARBA00022837"/>
    </source>
</evidence>
<name>A0A3Q1G5L9_9TELE</name>
<evidence type="ECO:0000256" key="5">
    <source>
        <dbReference type="ARBA" id="ARBA00022729"/>
    </source>
</evidence>
<comment type="caution">
    <text evidence="9">Lacks conserved residue(s) required for the propagation of feature annotation.</text>
</comment>
<evidence type="ECO:0000256" key="7">
    <source>
        <dbReference type="ARBA" id="ARBA00023157"/>
    </source>
</evidence>
<dbReference type="Gene3D" id="2.60.120.200">
    <property type="match status" value="1"/>
</dbReference>
<evidence type="ECO:0000256" key="3">
    <source>
        <dbReference type="ARBA" id="ARBA00022525"/>
    </source>
</evidence>
<evidence type="ECO:0000256" key="8">
    <source>
        <dbReference type="ARBA" id="ARBA00038102"/>
    </source>
</evidence>
<dbReference type="GO" id="GO:0046872">
    <property type="term" value="F:metal ion binding"/>
    <property type="evidence" value="ECO:0007669"/>
    <property type="project" value="UniProtKB-KW"/>
</dbReference>
<dbReference type="AlphaFoldDB" id="A0A3Q1G5L9"/>
<dbReference type="PRINTS" id="PR00895">
    <property type="entry name" value="PENTAXIN"/>
</dbReference>
<dbReference type="GeneTree" id="ENSGT01100000263515"/>
<dbReference type="GO" id="GO:0005576">
    <property type="term" value="C:extracellular region"/>
    <property type="evidence" value="ECO:0007669"/>
    <property type="project" value="UniProtKB-SubCell"/>
</dbReference>
<dbReference type="PANTHER" id="PTHR45869">
    <property type="entry name" value="C-REACTIVE PROTEIN-RELATED"/>
    <property type="match status" value="1"/>
</dbReference>
<dbReference type="InterPro" id="IPR051005">
    <property type="entry name" value="Pentraxin_domain"/>
</dbReference>
<reference evidence="11" key="1">
    <citation type="submission" date="2025-08" db="UniProtKB">
        <authorList>
            <consortium name="Ensembl"/>
        </authorList>
    </citation>
    <scope>IDENTIFICATION</scope>
</reference>
<keyword evidence="12" id="KW-1185">Reference proteome</keyword>
<feature type="domain" description="Pentraxin (PTX)" evidence="10">
    <location>
        <begin position="72"/>
        <end position="273"/>
    </location>
</feature>
<dbReference type="SMART" id="SM00159">
    <property type="entry name" value="PTX"/>
    <property type="match status" value="1"/>
</dbReference>
<dbReference type="PROSITE" id="PS51828">
    <property type="entry name" value="PTX_2"/>
    <property type="match status" value="1"/>
</dbReference>
<dbReference type="InterPro" id="IPR001759">
    <property type="entry name" value="PTX_dom"/>
</dbReference>
<dbReference type="Proteomes" id="UP000257200">
    <property type="component" value="Unplaced"/>
</dbReference>
<keyword evidence="6" id="KW-0106">Calcium</keyword>
<evidence type="ECO:0000313" key="12">
    <source>
        <dbReference type="Proteomes" id="UP000257200"/>
    </source>
</evidence>
<proteinExistence type="inferred from homology"/>
<evidence type="ECO:0000256" key="2">
    <source>
        <dbReference type="ARBA" id="ARBA00004613"/>
    </source>
</evidence>
<evidence type="ECO:0000256" key="1">
    <source>
        <dbReference type="ARBA" id="ARBA00001913"/>
    </source>
</evidence>
<dbReference type="InParanoid" id="A0A3Q1G5L9"/>
<dbReference type="InterPro" id="IPR013320">
    <property type="entry name" value="ConA-like_dom_sf"/>
</dbReference>